<keyword evidence="4" id="KW-1185">Reference proteome</keyword>
<evidence type="ECO:0000313" key="4">
    <source>
        <dbReference type="Proteomes" id="UP001154329"/>
    </source>
</evidence>
<accession>A0A9P0NP57</accession>
<keyword evidence="2" id="KW-0812">Transmembrane</keyword>
<sequence length="139" mass="15423">MSAGLKSKFSSSSSSSAEKNQDMMVVDDEILRAMSRVRLSTARLGYNVALIVVMFCAFETAMLSTVYNITFYGIIIVAWADVQVASSKPTPISRVSPRSGEGKINLPPPSPPIEIRRTHSTRSLPGRSYTYYTLHFVRR</sequence>
<reference evidence="3" key="1">
    <citation type="submission" date="2022-02" db="EMBL/GenBank/DDBJ databases">
        <authorList>
            <person name="King R."/>
        </authorList>
    </citation>
    <scope>NUCLEOTIDE SEQUENCE</scope>
</reference>
<keyword evidence="2" id="KW-0472">Membrane</keyword>
<feature type="region of interest" description="Disordered" evidence="1">
    <location>
        <begin position="90"/>
        <end position="111"/>
    </location>
</feature>
<dbReference type="AlphaFoldDB" id="A0A9P0NP57"/>
<proteinExistence type="predicted"/>
<keyword evidence="2" id="KW-1133">Transmembrane helix</keyword>
<evidence type="ECO:0000256" key="2">
    <source>
        <dbReference type="SAM" id="Phobius"/>
    </source>
</evidence>
<name>A0A9P0NP57_APHGO</name>
<organism evidence="3 4">
    <name type="scientific">Aphis gossypii</name>
    <name type="common">Cotton aphid</name>
    <dbReference type="NCBI Taxonomy" id="80765"/>
    <lineage>
        <taxon>Eukaryota</taxon>
        <taxon>Metazoa</taxon>
        <taxon>Ecdysozoa</taxon>
        <taxon>Arthropoda</taxon>
        <taxon>Hexapoda</taxon>
        <taxon>Insecta</taxon>
        <taxon>Pterygota</taxon>
        <taxon>Neoptera</taxon>
        <taxon>Paraneoptera</taxon>
        <taxon>Hemiptera</taxon>
        <taxon>Sternorrhyncha</taxon>
        <taxon>Aphidomorpha</taxon>
        <taxon>Aphidoidea</taxon>
        <taxon>Aphididae</taxon>
        <taxon>Aphidini</taxon>
        <taxon>Aphis</taxon>
        <taxon>Aphis</taxon>
    </lineage>
</organism>
<dbReference type="EMBL" id="OU899036">
    <property type="protein sequence ID" value="CAH1731145.1"/>
    <property type="molecule type" value="Genomic_DNA"/>
</dbReference>
<reference evidence="3" key="2">
    <citation type="submission" date="2022-10" db="EMBL/GenBank/DDBJ databases">
        <authorList>
            <consortium name="ENA_rothamsted_submissions"/>
            <consortium name="culmorum"/>
            <person name="King R."/>
        </authorList>
    </citation>
    <scope>NUCLEOTIDE SEQUENCE</scope>
</reference>
<evidence type="ECO:0000313" key="3">
    <source>
        <dbReference type="EMBL" id="CAH1731145.1"/>
    </source>
</evidence>
<gene>
    <name evidence="3" type="ORF">APHIGO_LOCUS7922</name>
</gene>
<feature type="transmembrane region" description="Helical" evidence="2">
    <location>
        <begin position="44"/>
        <end position="63"/>
    </location>
</feature>
<protein>
    <submittedName>
        <fullName evidence="3">Uncharacterized protein</fullName>
    </submittedName>
</protein>
<dbReference type="Proteomes" id="UP001154329">
    <property type="component" value="Chromosome 3"/>
</dbReference>
<evidence type="ECO:0000256" key="1">
    <source>
        <dbReference type="SAM" id="MobiDB-lite"/>
    </source>
</evidence>